<dbReference type="RefSeq" id="WP_132475994.1">
    <property type="nucleotide sequence ID" value="NZ_JBHRVM010000001.1"/>
</dbReference>
<dbReference type="Pfam" id="PF05489">
    <property type="entry name" value="Phage_tail_X"/>
    <property type="match status" value="1"/>
</dbReference>
<comment type="caution">
    <text evidence="1">The sequence shown here is derived from an EMBL/GenBank/DDBJ whole genome shotgun (WGS) entry which is preliminary data.</text>
</comment>
<organism evidence="1 2">
    <name type="scientific">Paracandidimonas soli</name>
    <dbReference type="NCBI Taxonomy" id="1917182"/>
    <lineage>
        <taxon>Bacteria</taxon>
        <taxon>Pseudomonadati</taxon>
        <taxon>Pseudomonadota</taxon>
        <taxon>Betaproteobacteria</taxon>
        <taxon>Burkholderiales</taxon>
        <taxon>Alcaligenaceae</taxon>
        <taxon>Paracandidimonas</taxon>
    </lineage>
</organism>
<gene>
    <name evidence="1" type="ORF">EV686_10386</name>
</gene>
<accession>A0A4R3V6A4</accession>
<protein>
    <submittedName>
        <fullName evidence="1">Phage tail protein X</fullName>
    </submittedName>
</protein>
<reference evidence="1 2" key="1">
    <citation type="submission" date="2019-03" db="EMBL/GenBank/DDBJ databases">
        <title>Genomic Encyclopedia of Type Strains, Phase IV (KMG-IV): sequencing the most valuable type-strain genomes for metagenomic binning, comparative biology and taxonomic classification.</title>
        <authorList>
            <person name="Goeker M."/>
        </authorList>
    </citation>
    <scope>NUCLEOTIDE SEQUENCE [LARGE SCALE GENOMIC DNA]</scope>
    <source>
        <strain evidence="1 2">DSM 100048</strain>
    </source>
</reference>
<dbReference type="Proteomes" id="UP000294692">
    <property type="component" value="Unassembled WGS sequence"/>
</dbReference>
<dbReference type="InterPro" id="IPR008861">
    <property type="entry name" value="GpX-like"/>
</dbReference>
<name>A0A4R3V6A4_9BURK</name>
<evidence type="ECO:0000313" key="2">
    <source>
        <dbReference type="Proteomes" id="UP000294692"/>
    </source>
</evidence>
<proteinExistence type="predicted"/>
<dbReference type="OrthoDB" id="8759063at2"/>
<sequence>MIVHAQKNDTVDALCWRYLGETRDIVEQAYELNPGLADQGPILAHGTPVVLPDAVRLTSTVETVKLWD</sequence>
<keyword evidence="2" id="KW-1185">Reference proteome</keyword>
<dbReference type="AlphaFoldDB" id="A0A4R3V6A4"/>
<dbReference type="EMBL" id="SMBX01000003">
    <property type="protein sequence ID" value="TCV00506.1"/>
    <property type="molecule type" value="Genomic_DNA"/>
</dbReference>
<evidence type="ECO:0000313" key="1">
    <source>
        <dbReference type="EMBL" id="TCV00506.1"/>
    </source>
</evidence>